<protein>
    <recommendedName>
        <fullName evidence="3">Aldehyde dehydrogenase</fullName>
    </recommendedName>
</protein>
<dbReference type="AlphaFoldDB" id="A0A507BI91"/>
<dbReference type="PANTHER" id="PTHR43570">
    <property type="entry name" value="ALDEHYDE DEHYDROGENASE"/>
    <property type="match status" value="1"/>
</dbReference>
<dbReference type="InterPro" id="IPR016161">
    <property type="entry name" value="Ald_DH/histidinol_DH"/>
</dbReference>
<comment type="caution">
    <text evidence="6">The sequence shown here is derived from an EMBL/GenBank/DDBJ whole genome shotgun (WGS) entry which is preliminary data.</text>
</comment>
<dbReference type="InterPro" id="IPR016162">
    <property type="entry name" value="Ald_DH_N"/>
</dbReference>
<evidence type="ECO:0000313" key="7">
    <source>
        <dbReference type="Proteomes" id="UP000319731"/>
    </source>
</evidence>
<sequence length="510" mass="55573">MSGSVLTYTPVSEIAKICDELRTTFESGLTLPLEYRKQQLRGLYKMLDENSKRFEEALFKDLHRPQFEALLGDSIGTLNEIVGAINNLDAWAADEYPVESPSGDRAHIRKQPLVFLTTSPLVGAIAAGCTAVLKPSELTPYSSALMTELAPKYLDPRAYRFVNGAVAESTKLLEQRFDHITYTGNGQVGKIVMSAAAKNLTPVLLELGGKCPVVVESDIKDVKLAAKRILWGKSSNCGQTCIAPDYVMVTSKAMKEKLIVGFKEAFDEFFGTEGAQKSDSYARIVNINHWNRLNKVLERQLAVAGSKVVAGGQKDSADLFIAPTVVDIAGLDAAAHPMMEGEIFGPLLPIIEVPSLDAAIRYINSRDRPLAAYIFTEDEKKAQKFLNSTTSGGALVNDVIVHINTPGLPFGGVGPSGMGGYQHKFSFDVYSHKKSTLIKKLKAGGVDGVRFPPYKPNVIWLVNTFVKKGLPGPVMDTLFALVAGLRKVAPVFGLALYTYAIVQWVKRSKL</sequence>
<organism evidence="6 7">
    <name type="scientific">Synchytrium microbalum</name>
    <dbReference type="NCBI Taxonomy" id="1806994"/>
    <lineage>
        <taxon>Eukaryota</taxon>
        <taxon>Fungi</taxon>
        <taxon>Fungi incertae sedis</taxon>
        <taxon>Chytridiomycota</taxon>
        <taxon>Chytridiomycota incertae sedis</taxon>
        <taxon>Chytridiomycetes</taxon>
        <taxon>Synchytriales</taxon>
        <taxon>Synchytriaceae</taxon>
        <taxon>Synchytrium</taxon>
    </lineage>
</organism>
<dbReference type="EMBL" id="QEAO01000068">
    <property type="protein sequence ID" value="TPX30480.1"/>
    <property type="molecule type" value="Genomic_DNA"/>
</dbReference>
<dbReference type="PIRSF" id="PIRSF036492">
    <property type="entry name" value="ALDH"/>
    <property type="match status" value="1"/>
</dbReference>
<feature type="active site" evidence="4">
    <location>
        <position position="241"/>
    </location>
</feature>
<evidence type="ECO:0000256" key="1">
    <source>
        <dbReference type="ARBA" id="ARBA00009986"/>
    </source>
</evidence>
<dbReference type="RefSeq" id="XP_031022135.1">
    <property type="nucleotide sequence ID" value="XM_031171893.1"/>
</dbReference>
<accession>A0A507BI91</accession>
<dbReference type="Pfam" id="PF00171">
    <property type="entry name" value="Aldedh"/>
    <property type="match status" value="1"/>
</dbReference>
<gene>
    <name evidence="6" type="ORF">SmJEL517_g05967</name>
</gene>
<proteinExistence type="inferred from homology"/>
<dbReference type="PANTHER" id="PTHR43570:SF16">
    <property type="entry name" value="ALDEHYDE DEHYDROGENASE TYPE III, ISOFORM Q"/>
    <property type="match status" value="1"/>
</dbReference>
<dbReference type="Proteomes" id="UP000319731">
    <property type="component" value="Unassembled WGS sequence"/>
</dbReference>
<dbReference type="GO" id="GO:0005737">
    <property type="term" value="C:cytoplasm"/>
    <property type="evidence" value="ECO:0007669"/>
    <property type="project" value="TreeGrafter"/>
</dbReference>
<reference evidence="6 7" key="1">
    <citation type="journal article" date="2019" name="Sci. Rep.">
        <title>Comparative genomics of chytrid fungi reveal insights into the obligate biotrophic and pathogenic lifestyle of Synchytrium endobioticum.</title>
        <authorList>
            <person name="van de Vossenberg B.T.L.H."/>
            <person name="Warris S."/>
            <person name="Nguyen H.D.T."/>
            <person name="van Gent-Pelzer M.P.E."/>
            <person name="Joly D.L."/>
            <person name="van de Geest H.C."/>
            <person name="Bonants P.J.M."/>
            <person name="Smith D.S."/>
            <person name="Levesque C.A."/>
            <person name="van der Lee T.A.J."/>
        </authorList>
    </citation>
    <scope>NUCLEOTIDE SEQUENCE [LARGE SCALE GENOMIC DNA]</scope>
    <source>
        <strain evidence="6 7">JEL517</strain>
    </source>
</reference>
<dbReference type="Gene3D" id="3.40.605.10">
    <property type="entry name" value="Aldehyde Dehydrogenase, Chain A, domain 1"/>
    <property type="match status" value="1"/>
</dbReference>
<keyword evidence="2 3" id="KW-0560">Oxidoreductase</keyword>
<feature type="active site" evidence="4">
    <location>
        <position position="206"/>
    </location>
</feature>
<feature type="domain" description="Aldehyde dehydrogenase" evidence="5">
    <location>
        <begin position="13"/>
        <end position="435"/>
    </location>
</feature>
<name>A0A507BI91_9FUNG</name>
<dbReference type="OrthoDB" id="440325at2759"/>
<dbReference type="GO" id="GO:0006081">
    <property type="term" value="P:aldehyde metabolic process"/>
    <property type="evidence" value="ECO:0007669"/>
    <property type="project" value="InterPro"/>
</dbReference>
<evidence type="ECO:0000313" key="6">
    <source>
        <dbReference type="EMBL" id="TPX30480.1"/>
    </source>
</evidence>
<evidence type="ECO:0000256" key="3">
    <source>
        <dbReference type="PIRNR" id="PIRNR036492"/>
    </source>
</evidence>
<dbReference type="InterPro" id="IPR016163">
    <property type="entry name" value="Ald_DH_C"/>
</dbReference>
<comment type="similarity">
    <text evidence="1 3">Belongs to the aldehyde dehydrogenase family.</text>
</comment>
<dbReference type="GeneID" id="42007190"/>
<dbReference type="GO" id="GO:0004029">
    <property type="term" value="F:aldehyde dehydrogenase (NAD+) activity"/>
    <property type="evidence" value="ECO:0007669"/>
    <property type="project" value="TreeGrafter"/>
</dbReference>
<keyword evidence="7" id="KW-1185">Reference proteome</keyword>
<evidence type="ECO:0000256" key="4">
    <source>
        <dbReference type="PIRSR" id="PIRSR036492-1"/>
    </source>
</evidence>
<dbReference type="Gene3D" id="3.40.309.10">
    <property type="entry name" value="Aldehyde Dehydrogenase, Chain A, domain 2"/>
    <property type="match status" value="1"/>
</dbReference>
<dbReference type="SUPFAM" id="SSF53720">
    <property type="entry name" value="ALDH-like"/>
    <property type="match status" value="1"/>
</dbReference>
<evidence type="ECO:0000259" key="5">
    <source>
        <dbReference type="Pfam" id="PF00171"/>
    </source>
</evidence>
<dbReference type="InterPro" id="IPR015590">
    <property type="entry name" value="Aldehyde_DH_dom"/>
</dbReference>
<dbReference type="InterPro" id="IPR012394">
    <property type="entry name" value="Aldehyde_DH_NAD(P)"/>
</dbReference>
<dbReference type="STRING" id="1806994.A0A507BI91"/>
<evidence type="ECO:0000256" key="2">
    <source>
        <dbReference type="ARBA" id="ARBA00023002"/>
    </source>
</evidence>
<dbReference type="FunFam" id="3.40.309.10:FF:000003">
    <property type="entry name" value="Aldehyde dehydrogenase"/>
    <property type="match status" value="1"/>
</dbReference>